<protein>
    <submittedName>
        <fullName evidence="1">Uncharacterized protein</fullName>
    </submittedName>
</protein>
<proteinExistence type="predicted"/>
<evidence type="ECO:0000313" key="1">
    <source>
        <dbReference type="EMBL" id="CAH4009540.1"/>
    </source>
</evidence>
<name>A0A9P0T4R8_PIEBR</name>
<evidence type="ECO:0000313" key="2">
    <source>
        <dbReference type="Proteomes" id="UP001152562"/>
    </source>
</evidence>
<keyword evidence="2" id="KW-1185">Reference proteome</keyword>
<comment type="caution">
    <text evidence="1">The sequence shown here is derived from an EMBL/GenBank/DDBJ whole genome shotgun (WGS) entry which is preliminary data.</text>
</comment>
<dbReference type="AlphaFoldDB" id="A0A9P0T4R8"/>
<gene>
    <name evidence="1" type="ORF">PIBRA_LOCUS3158</name>
</gene>
<dbReference type="Proteomes" id="UP001152562">
    <property type="component" value="Unassembled WGS sequence"/>
</dbReference>
<reference evidence="1" key="1">
    <citation type="submission" date="2022-05" db="EMBL/GenBank/DDBJ databases">
        <authorList>
            <person name="Okamura Y."/>
        </authorList>
    </citation>
    <scope>NUCLEOTIDE SEQUENCE</scope>
</reference>
<organism evidence="1 2">
    <name type="scientific">Pieris brassicae</name>
    <name type="common">White butterfly</name>
    <name type="synonym">Large white butterfly</name>
    <dbReference type="NCBI Taxonomy" id="7116"/>
    <lineage>
        <taxon>Eukaryota</taxon>
        <taxon>Metazoa</taxon>
        <taxon>Ecdysozoa</taxon>
        <taxon>Arthropoda</taxon>
        <taxon>Hexapoda</taxon>
        <taxon>Insecta</taxon>
        <taxon>Pterygota</taxon>
        <taxon>Neoptera</taxon>
        <taxon>Endopterygota</taxon>
        <taxon>Lepidoptera</taxon>
        <taxon>Glossata</taxon>
        <taxon>Ditrysia</taxon>
        <taxon>Papilionoidea</taxon>
        <taxon>Pieridae</taxon>
        <taxon>Pierinae</taxon>
        <taxon>Pieris</taxon>
    </lineage>
</organism>
<dbReference type="EMBL" id="CALOZG010000003">
    <property type="protein sequence ID" value="CAH4009540.1"/>
    <property type="molecule type" value="Genomic_DNA"/>
</dbReference>
<sequence>MRDTNEAEQTLCWNLLTTSTRSADCTQEASKKLMSRSCAHVNSQMAGREEAGAAPSVRTRKARASHVVAAYRTAYGCRRSLYGHRCDSR</sequence>
<accession>A0A9P0T4R8</accession>